<feature type="region of interest" description="Disordered" evidence="1">
    <location>
        <begin position="103"/>
        <end position="136"/>
    </location>
</feature>
<accession>A0ABD3G4B3</accession>
<name>A0ABD3G4B3_9STRA</name>
<reference evidence="2 3" key="1">
    <citation type="submission" date="2024-09" db="EMBL/GenBank/DDBJ databases">
        <title>Genome sequencing and assembly of Phytophthora oleae, isolate VK10A, causative agent of rot of olive drupes.</title>
        <authorList>
            <person name="Conti Taguali S."/>
            <person name="Riolo M."/>
            <person name="La Spada F."/>
            <person name="Cacciola S.O."/>
            <person name="Dionisio G."/>
        </authorList>
    </citation>
    <scope>NUCLEOTIDE SEQUENCE [LARGE SCALE GENOMIC DNA]</scope>
    <source>
        <strain evidence="2 3">VK10A</strain>
    </source>
</reference>
<dbReference type="Proteomes" id="UP001632037">
    <property type="component" value="Unassembled WGS sequence"/>
</dbReference>
<gene>
    <name evidence="2" type="ORF">V7S43_001667</name>
</gene>
<dbReference type="AlphaFoldDB" id="A0ABD3G4B3"/>
<evidence type="ECO:0008006" key="4">
    <source>
        <dbReference type="Google" id="ProtNLM"/>
    </source>
</evidence>
<protein>
    <recommendedName>
        <fullName evidence="4">PH domain-containing protein</fullName>
    </recommendedName>
</protein>
<dbReference type="EMBL" id="JBIMZQ010000002">
    <property type="protein sequence ID" value="KAL3673982.1"/>
    <property type="molecule type" value="Genomic_DNA"/>
</dbReference>
<organism evidence="2 3">
    <name type="scientific">Phytophthora oleae</name>
    <dbReference type="NCBI Taxonomy" id="2107226"/>
    <lineage>
        <taxon>Eukaryota</taxon>
        <taxon>Sar</taxon>
        <taxon>Stramenopiles</taxon>
        <taxon>Oomycota</taxon>
        <taxon>Peronosporomycetes</taxon>
        <taxon>Peronosporales</taxon>
        <taxon>Peronosporaceae</taxon>
        <taxon>Phytophthora</taxon>
    </lineage>
</organism>
<feature type="compositionally biased region" description="Polar residues" evidence="1">
    <location>
        <begin position="119"/>
        <end position="136"/>
    </location>
</feature>
<evidence type="ECO:0000313" key="2">
    <source>
        <dbReference type="EMBL" id="KAL3673982.1"/>
    </source>
</evidence>
<proteinExistence type="predicted"/>
<evidence type="ECO:0000256" key="1">
    <source>
        <dbReference type="SAM" id="MobiDB-lite"/>
    </source>
</evidence>
<comment type="caution">
    <text evidence="2">The sequence shown here is derived from an EMBL/GenBank/DDBJ whole genome shotgun (WGS) entry which is preliminary data.</text>
</comment>
<sequence>MSTIYLVHTAFIGAKRPNNAVFSLVIVRSRIAGYNLTIPIDSGVRLVKCSRREASRSTIRLRYGHGKDRKYIVMRPVDSLEREKWLVGLIQAMAAAGPCMSPSAVPQTLSEDASHTSDDTISSSADHLDNNEQCSSANPDSFRSCSSSGRCFRVQDPVAVAFQFLTTISHSYHELMAPSAMTNNHNMSRR</sequence>
<keyword evidence="3" id="KW-1185">Reference proteome</keyword>
<evidence type="ECO:0000313" key="3">
    <source>
        <dbReference type="Proteomes" id="UP001632037"/>
    </source>
</evidence>